<dbReference type="InterPro" id="IPR000971">
    <property type="entry name" value="Globin"/>
</dbReference>
<name>A0A5S6R5P4_TRIMR</name>
<evidence type="ECO:0000259" key="6">
    <source>
        <dbReference type="PROSITE" id="PS01033"/>
    </source>
</evidence>
<feature type="domain" description="Globin" evidence="6">
    <location>
        <begin position="78"/>
        <end position="225"/>
    </location>
</feature>
<feature type="region of interest" description="Disordered" evidence="5">
    <location>
        <begin position="1"/>
        <end position="21"/>
    </location>
</feature>
<dbReference type="Pfam" id="PF00042">
    <property type="entry name" value="Globin"/>
    <property type="match status" value="1"/>
</dbReference>
<dbReference type="GO" id="GO:0020037">
    <property type="term" value="F:heme binding"/>
    <property type="evidence" value="ECO:0007669"/>
    <property type="project" value="InterPro"/>
</dbReference>
<dbReference type="GO" id="GO:0019825">
    <property type="term" value="F:oxygen binding"/>
    <property type="evidence" value="ECO:0007669"/>
    <property type="project" value="InterPro"/>
</dbReference>
<dbReference type="SUPFAM" id="SSF46458">
    <property type="entry name" value="Globin-like"/>
    <property type="match status" value="1"/>
</dbReference>
<keyword evidence="7" id="KW-1185">Reference proteome</keyword>
<evidence type="ECO:0000256" key="2">
    <source>
        <dbReference type="ARBA" id="ARBA00022723"/>
    </source>
</evidence>
<dbReference type="InterPro" id="IPR009050">
    <property type="entry name" value="Globin-like_sf"/>
</dbReference>
<dbReference type="STRING" id="70415.A0A5S6R5P4"/>
<comment type="similarity">
    <text evidence="4">Belongs to the globin family.</text>
</comment>
<reference evidence="8" key="1">
    <citation type="submission" date="2019-12" db="UniProtKB">
        <authorList>
            <consortium name="WormBaseParasite"/>
        </authorList>
    </citation>
    <scope>IDENTIFICATION</scope>
</reference>
<dbReference type="InterPro" id="IPR050532">
    <property type="entry name" value="Globin-like_OT"/>
</dbReference>
<dbReference type="GO" id="GO:0005344">
    <property type="term" value="F:oxygen carrier activity"/>
    <property type="evidence" value="ECO:0007669"/>
    <property type="project" value="UniProtKB-KW"/>
</dbReference>
<dbReference type="Proteomes" id="UP000046395">
    <property type="component" value="Unassembled WGS sequence"/>
</dbReference>
<dbReference type="PROSITE" id="PS01033">
    <property type="entry name" value="GLOBIN"/>
    <property type="match status" value="1"/>
</dbReference>
<evidence type="ECO:0000256" key="1">
    <source>
        <dbReference type="ARBA" id="ARBA00022617"/>
    </source>
</evidence>
<evidence type="ECO:0000256" key="3">
    <source>
        <dbReference type="ARBA" id="ARBA00023004"/>
    </source>
</evidence>
<evidence type="ECO:0000313" key="8">
    <source>
        <dbReference type="WBParaSite" id="TMUE_3000014753.1"/>
    </source>
</evidence>
<keyword evidence="4" id="KW-0561">Oxygen transport</keyword>
<keyword evidence="1 4" id="KW-0349">Heme</keyword>
<dbReference type="Gene3D" id="1.10.490.10">
    <property type="entry name" value="Globins"/>
    <property type="match status" value="1"/>
</dbReference>
<sequence>MPLRNCFPEGRRKSDEETAKPKKKLWRTLLIPPRFRRGQYDAKGKAEQERTSTVNHEAITFTDRAGNAIVVKPDQRIPLSPKQCFLLIQNWRAISRRIAETGTRMFITLFRNNAELLTFFPNVQMDDPSSYNLENLKYHAERVMGVLDQAVHLVGEADSFFNLLNVYAEYHAKKAKFQPTFFLKICPALKEAIKETLGDSYTENMANIYEVFFDLVIRTLVADCEAAIQCNAVANK</sequence>
<dbReference type="GO" id="GO:0046872">
    <property type="term" value="F:metal ion binding"/>
    <property type="evidence" value="ECO:0007669"/>
    <property type="project" value="UniProtKB-KW"/>
</dbReference>
<dbReference type="AlphaFoldDB" id="A0A5S6R5P4"/>
<evidence type="ECO:0000313" key="7">
    <source>
        <dbReference type="Proteomes" id="UP000046395"/>
    </source>
</evidence>
<feature type="compositionally biased region" description="Basic and acidic residues" evidence="5">
    <location>
        <begin position="9"/>
        <end position="20"/>
    </location>
</feature>
<proteinExistence type="inferred from homology"/>
<organism evidence="7 8">
    <name type="scientific">Trichuris muris</name>
    <name type="common">Mouse whipworm</name>
    <dbReference type="NCBI Taxonomy" id="70415"/>
    <lineage>
        <taxon>Eukaryota</taxon>
        <taxon>Metazoa</taxon>
        <taxon>Ecdysozoa</taxon>
        <taxon>Nematoda</taxon>
        <taxon>Enoplea</taxon>
        <taxon>Dorylaimia</taxon>
        <taxon>Trichinellida</taxon>
        <taxon>Trichuridae</taxon>
        <taxon>Trichuris</taxon>
    </lineage>
</organism>
<keyword evidence="4" id="KW-0813">Transport</keyword>
<protein>
    <submittedName>
        <fullName evidence="8">GLOBIN domain-containing protein</fullName>
    </submittedName>
</protein>
<dbReference type="WBParaSite" id="TMUE_3000014753.1">
    <property type="protein sequence ID" value="TMUE_3000014753.1"/>
    <property type="gene ID" value="WBGene00290489"/>
</dbReference>
<dbReference type="PANTHER" id="PTHR46458">
    <property type="entry name" value="BLR2807 PROTEIN"/>
    <property type="match status" value="1"/>
</dbReference>
<evidence type="ECO:0000256" key="4">
    <source>
        <dbReference type="RuleBase" id="RU000356"/>
    </source>
</evidence>
<keyword evidence="2" id="KW-0479">Metal-binding</keyword>
<keyword evidence="3" id="KW-0408">Iron</keyword>
<dbReference type="PANTHER" id="PTHR46458:SF5">
    <property type="entry name" value="GLOBIN FAMILY PROFILE DOMAIN-CONTAINING PROTEIN"/>
    <property type="match status" value="1"/>
</dbReference>
<evidence type="ECO:0000256" key="5">
    <source>
        <dbReference type="SAM" id="MobiDB-lite"/>
    </source>
</evidence>
<dbReference type="InterPro" id="IPR012292">
    <property type="entry name" value="Globin/Proto"/>
</dbReference>
<accession>A0A5S6R5P4</accession>